<proteinExistence type="predicted"/>
<evidence type="ECO:0008006" key="4">
    <source>
        <dbReference type="Google" id="ProtNLM"/>
    </source>
</evidence>
<dbReference type="GO" id="GO:0071763">
    <property type="term" value="P:nuclear membrane organization"/>
    <property type="evidence" value="ECO:0007669"/>
    <property type="project" value="TreeGrafter"/>
</dbReference>
<evidence type="ECO:0000256" key="1">
    <source>
        <dbReference type="SAM" id="MobiDB-lite"/>
    </source>
</evidence>
<dbReference type="GO" id="GO:0005635">
    <property type="term" value="C:nuclear envelope"/>
    <property type="evidence" value="ECO:0007669"/>
    <property type="project" value="TreeGrafter"/>
</dbReference>
<dbReference type="OrthoDB" id="666185at2759"/>
<comment type="caution">
    <text evidence="2">The sequence shown here is derived from an EMBL/GenBank/DDBJ whole genome shotgun (WGS) entry which is preliminary data.</text>
</comment>
<gene>
    <name evidence="2" type="ORF">PVAP13_7NG390000</name>
</gene>
<feature type="compositionally biased region" description="Acidic residues" evidence="1">
    <location>
        <begin position="79"/>
        <end position="93"/>
    </location>
</feature>
<accession>A0A8T0Q3A8</accession>
<evidence type="ECO:0000313" key="2">
    <source>
        <dbReference type="EMBL" id="KAG2569397.1"/>
    </source>
</evidence>
<feature type="compositionally biased region" description="Basic and acidic residues" evidence="1">
    <location>
        <begin position="444"/>
        <end position="453"/>
    </location>
</feature>
<organism evidence="2 3">
    <name type="scientific">Panicum virgatum</name>
    <name type="common">Blackwell switchgrass</name>
    <dbReference type="NCBI Taxonomy" id="38727"/>
    <lineage>
        <taxon>Eukaryota</taxon>
        <taxon>Viridiplantae</taxon>
        <taxon>Streptophyta</taxon>
        <taxon>Embryophyta</taxon>
        <taxon>Tracheophyta</taxon>
        <taxon>Spermatophyta</taxon>
        <taxon>Magnoliopsida</taxon>
        <taxon>Liliopsida</taxon>
        <taxon>Poales</taxon>
        <taxon>Poaceae</taxon>
        <taxon>PACMAD clade</taxon>
        <taxon>Panicoideae</taxon>
        <taxon>Panicodae</taxon>
        <taxon>Paniceae</taxon>
        <taxon>Panicinae</taxon>
        <taxon>Panicum</taxon>
        <taxon>Panicum sect. Hiantes</taxon>
    </lineage>
</organism>
<sequence>MASLFGGRRRRSPEDDGEDDRSGNGKAQRRRLSLEEDTGAPAEAGAAAGSSPGWLYGFVSGARRVFSSVLLFSSPEETGSGEEEEEDDDDEEGNGLNSVLTPCMCCPHSDENEDVPDTHGAIVPYSESKLAIEQMVMKETFTRDECDKMIELIKSRVTDSTFPEAREYGSPEEIPSRNAGIGHDFTGAWRSLSRDRSFPKSVRFTSMGPGSFSPGSPLQGSPELCTAAVTEAKRWLEEKRQGQGLKPEENGTCTLNTDVLSSVIGSDMGSPVDLAKSYMQSLPPWQSHFLGSQKFNRSPSNYSSSLAEVPRKEDYLSNFWEKLEESRRACIGSSGGSADAPKFWNYSSTSSRLFENDTSIFSLDADGKVGEPTEINNGSENVAATEPVSGCPIPDTPTEDTIDGVGEPVDLAKDNGNAPEEYNAASEIQPDKIAEGNNVSSTRFTKDATDQSDVKAPTAEPNIDINSASAFPEPIPKDAGPPIRTRMNGSTKKTSVNGLLDQSNANSGLESSGNDNPSCTNSSSAVPPTSNDLTEPAAGAADVDSVENGTGINPEEPVKRALRQNVRQGRKRVVRGPKGRGK</sequence>
<dbReference type="EMBL" id="CM029050">
    <property type="protein sequence ID" value="KAG2569397.1"/>
    <property type="molecule type" value="Genomic_DNA"/>
</dbReference>
<evidence type="ECO:0000313" key="3">
    <source>
        <dbReference type="Proteomes" id="UP000823388"/>
    </source>
</evidence>
<name>A0A8T0Q3A8_PANVG</name>
<feature type="compositionally biased region" description="Polar residues" evidence="1">
    <location>
        <begin position="487"/>
        <end position="533"/>
    </location>
</feature>
<reference evidence="2" key="1">
    <citation type="submission" date="2020-05" db="EMBL/GenBank/DDBJ databases">
        <title>WGS assembly of Panicum virgatum.</title>
        <authorList>
            <person name="Lovell J.T."/>
            <person name="Jenkins J."/>
            <person name="Shu S."/>
            <person name="Juenger T.E."/>
            <person name="Schmutz J."/>
        </authorList>
    </citation>
    <scope>NUCLEOTIDE SEQUENCE</scope>
    <source>
        <strain evidence="2">AP13</strain>
    </source>
</reference>
<feature type="compositionally biased region" description="Low complexity" evidence="1">
    <location>
        <begin position="39"/>
        <end position="52"/>
    </location>
</feature>
<dbReference type="PANTHER" id="PTHR33416">
    <property type="entry name" value="NUCLEAR PORE COMPLEX PROTEIN NUP1"/>
    <property type="match status" value="1"/>
</dbReference>
<dbReference type="PANTHER" id="PTHR33416:SF37">
    <property type="entry name" value="OS04G0655600 PROTEIN"/>
    <property type="match status" value="1"/>
</dbReference>
<feature type="compositionally biased region" description="Basic residues" evidence="1">
    <location>
        <begin position="568"/>
        <end position="582"/>
    </location>
</feature>
<protein>
    <recommendedName>
        <fullName evidence="4">Protein KAKU4</fullName>
    </recommendedName>
</protein>
<feature type="region of interest" description="Disordered" evidence="1">
    <location>
        <begin position="1"/>
        <end position="52"/>
    </location>
</feature>
<dbReference type="Proteomes" id="UP000823388">
    <property type="component" value="Chromosome 7N"/>
</dbReference>
<keyword evidence="3" id="KW-1185">Reference proteome</keyword>
<dbReference type="AlphaFoldDB" id="A0A8T0Q3A8"/>
<feature type="region of interest" description="Disordered" evidence="1">
    <location>
        <begin position="74"/>
        <end position="95"/>
    </location>
</feature>
<feature type="region of interest" description="Disordered" evidence="1">
    <location>
        <begin position="396"/>
        <end position="582"/>
    </location>
</feature>